<dbReference type="AlphaFoldDB" id="A0A432WW38"/>
<reference evidence="3 4" key="1">
    <citation type="journal article" date="2011" name="Front. Microbiol.">
        <title>Genomic signatures of strain selection and enhancement in Bacillus atrophaeus var. globigii, a historical biowarfare simulant.</title>
        <authorList>
            <person name="Gibbons H.S."/>
            <person name="Broomall S.M."/>
            <person name="McNew L.A."/>
            <person name="Daligault H."/>
            <person name="Chapman C."/>
            <person name="Bruce D."/>
            <person name="Karavis M."/>
            <person name="Krepps M."/>
            <person name="McGregor P.A."/>
            <person name="Hong C."/>
            <person name="Park K.H."/>
            <person name="Akmal A."/>
            <person name="Feldman A."/>
            <person name="Lin J.S."/>
            <person name="Chang W.E."/>
            <person name="Higgs B.W."/>
            <person name="Demirev P."/>
            <person name="Lindquist J."/>
            <person name="Liem A."/>
            <person name="Fochler E."/>
            <person name="Read T.D."/>
            <person name="Tapia R."/>
            <person name="Johnson S."/>
            <person name="Bishop-Lilly K.A."/>
            <person name="Detter C."/>
            <person name="Han C."/>
            <person name="Sozhamannan S."/>
            <person name="Rosenzweig C.N."/>
            <person name="Skowronski E.W."/>
        </authorList>
    </citation>
    <scope>NUCLEOTIDE SEQUENCE [LARGE SCALE GENOMIC DNA]</scope>
    <source>
        <strain evidence="3 4">AIT1</strain>
    </source>
</reference>
<dbReference type="InterPro" id="IPR049945">
    <property type="entry name" value="AAA_22"/>
</dbReference>
<dbReference type="Pfam" id="PF05036">
    <property type="entry name" value="SPOR"/>
    <property type="match status" value="1"/>
</dbReference>
<organism evidence="3 4">
    <name type="scientific">Aliidiomarina taiwanensis</name>
    <dbReference type="NCBI Taxonomy" id="946228"/>
    <lineage>
        <taxon>Bacteria</taxon>
        <taxon>Pseudomonadati</taxon>
        <taxon>Pseudomonadota</taxon>
        <taxon>Gammaproteobacteria</taxon>
        <taxon>Alteromonadales</taxon>
        <taxon>Idiomarinaceae</taxon>
        <taxon>Aliidiomarina</taxon>
    </lineage>
</organism>
<dbReference type="InterPro" id="IPR052026">
    <property type="entry name" value="ExeA_AAA_ATPase_DNA-bind"/>
</dbReference>
<keyword evidence="4" id="KW-1185">Reference proteome</keyword>
<dbReference type="GO" id="GO:0042834">
    <property type="term" value="F:peptidoglycan binding"/>
    <property type="evidence" value="ECO:0007669"/>
    <property type="project" value="InterPro"/>
</dbReference>
<comment type="caution">
    <text evidence="3">The sequence shown here is derived from an EMBL/GenBank/DDBJ whole genome shotgun (WGS) entry which is preliminary data.</text>
</comment>
<dbReference type="InterPro" id="IPR036680">
    <property type="entry name" value="SPOR-like_sf"/>
</dbReference>
<dbReference type="Proteomes" id="UP000286976">
    <property type="component" value="Unassembled WGS sequence"/>
</dbReference>
<name>A0A432WW38_9GAMM</name>
<feature type="region of interest" description="Disordered" evidence="1">
    <location>
        <begin position="245"/>
        <end position="269"/>
    </location>
</feature>
<dbReference type="Gene3D" id="3.30.70.1070">
    <property type="entry name" value="Sporulation related repeat"/>
    <property type="match status" value="1"/>
</dbReference>
<protein>
    <recommendedName>
        <fullName evidence="2">SPOR domain-containing protein</fullName>
    </recommendedName>
</protein>
<dbReference type="InterPro" id="IPR007730">
    <property type="entry name" value="SPOR-like_dom"/>
</dbReference>
<dbReference type="PROSITE" id="PS51724">
    <property type="entry name" value="SPOR"/>
    <property type="match status" value="1"/>
</dbReference>
<sequence length="495" mass="54122">MNNLDPDVTHTPLAVPVQVMPSQQKLLEQLHYLTTFHNSLVILAGPEGAGKTTLLEVFLEQASDYANLAYLCATPQLTIEQVRQRLFQQIGTLSRIQPNASLSKTIRRALPDEPQHLMVVVDDADLLTADIVQELQDLVLHSRFTGGKHRISVVVSGTPEWAARQRAELTTSTTDKAEIVLVPELTDHEALVFAKALLQGHEKGRALALDHTRILSTIGTNLLFPGLIQGQLQALVSPVPAARYHVSDEQEEEQKIEKANEPKVPPAGKPASGLKTILVMSLAAMLIAAGVTAWLHKDTLLTAIQPADEPAPEETQEEAATTPSEPESESTMADDSPVVMSYTEALPRLTEAAREYTSDRQVELKLIAEATPTEENVEVKEQPVVESPPNPWLTSHDNAYFIAAPADTVVLQLGAVASQAALNRFLGNLGSTQGLKVYHTLKNERSWYVVTTGEYASLAEARRAIPNLASDLQALEPWAKPIAWIHRELAVVMEQ</sequence>
<accession>A0A432WW38</accession>
<dbReference type="OrthoDB" id="6189127at2"/>
<feature type="compositionally biased region" description="Low complexity" evidence="1">
    <location>
        <begin position="318"/>
        <end position="331"/>
    </location>
</feature>
<evidence type="ECO:0000259" key="2">
    <source>
        <dbReference type="PROSITE" id="PS51724"/>
    </source>
</evidence>
<dbReference type="PANTHER" id="PTHR35894:SF5">
    <property type="entry name" value="MU-LIKE PROPHAGE FLUMU DNA TRANSPOSITION PROTEIN B"/>
    <property type="match status" value="1"/>
</dbReference>
<proteinExistence type="predicted"/>
<dbReference type="PANTHER" id="PTHR35894">
    <property type="entry name" value="GENERAL SECRETION PATHWAY PROTEIN A-RELATED"/>
    <property type="match status" value="1"/>
</dbReference>
<dbReference type="SUPFAM" id="SSF110997">
    <property type="entry name" value="Sporulation related repeat"/>
    <property type="match status" value="1"/>
</dbReference>
<feature type="region of interest" description="Disordered" evidence="1">
    <location>
        <begin position="307"/>
        <end position="336"/>
    </location>
</feature>
<dbReference type="Pfam" id="PF13401">
    <property type="entry name" value="AAA_22"/>
    <property type="match status" value="1"/>
</dbReference>
<evidence type="ECO:0000313" key="3">
    <source>
        <dbReference type="EMBL" id="RUO37959.1"/>
    </source>
</evidence>
<feature type="domain" description="SPOR" evidence="2">
    <location>
        <begin position="403"/>
        <end position="481"/>
    </location>
</feature>
<dbReference type="EMBL" id="PIPQ01000009">
    <property type="protein sequence ID" value="RUO37959.1"/>
    <property type="molecule type" value="Genomic_DNA"/>
</dbReference>
<evidence type="ECO:0000313" key="4">
    <source>
        <dbReference type="Proteomes" id="UP000286976"/>
    </source>
</evidence>
<feature type="compositionally biased region" description="Basic and acidic residues" evidence="1">
    <location>
        <begin position="245"/>
        <end position="261"/>
    </location>
</feature>
<dbReference type="SUPFAM" id="SSF52540">
    <property type="entry name" value="P-loop containing nucleoside triphosphate hydrolases"/>
    <property type="match status" value="1"/>
</dbReference>
<evidence type="ECO:0000256" key="1">
    <source>
        <dbReference type="SAM" id="MobiDB-lite"/>
    </source>
</evidence>
<dbReference type="Gene3D" id="3.40.50.300">
    <property type="entry name" value="P-loop containing nucleotide triphosphate hydrolases"/>
    <property type="match status" value="1"/>
</dbReference>
<gene>
    <name evidence="3" type="ORF">CWE15_10595</name>
</gene>
<dbReference type="InterPro" id="IPR027417">
    <property type="entry name" value="P-loop_NTPase"/>
</dbReference>
<dbReference type="GO" id="GO:0016887">
    <property type="term" value="F:ATP hydrolysis activity"/>
    <property type="evidence" value="ECO:0007669"/>
    <property type="project" value="InterPro"/>
</dbReference>
<dbReference type="RefSeq" id="WP_126758057.1">
    <property type="nucleotide sequence ID" value="NZ_PIPQ01000009.1"/>
</dbReference>